<feature type="compositionally biased region" description="Acidic residues" evidence="1">
    <location>
        <begin position="314"/>
        <end position="328"/>
    </location>
</feature>
<feature type="region of interest" description="Disordered" evidence="1">
    <location>
        <begin position="157"/>
        <end position="179"/>
    </location>
</feature>
<feature type="compositionally biased region" description="Acidic residues" evidence="1">
    <location>
        <begin position="337"/>
        <end position="368"/>
    </location>
</feature>
<dbReference type="OrthoDB" id="2804062at2759"/>
<feature type="region of interest" description="Disordered" evidence="1">
    <location>
        <begin position="307"/>
        <end position="379"/>
    </location>
</feature>
<organism evidence="2 3">
    <name type="scientific">Dendrothele bispora (strain CBS 962.96)</name>
    <dbReference type="NCBI Taxonomy" id="1314807"/>
    <lineage>
        <taxon>Eukaryota</taxon>
        <taxon>Fungi</taxon>
        <taxon>Dikarya</taxon>
        <taxon>Basidiomycota</taxon>
        <taxon>Agaricomycotina</taxon>
        <taxon>Agaricomycetes</taxon>
        <taxon>Agaricomycetidae</taxon>
        <taxon>Agaricales</taxon>
        <taxon>Agaricales incertae sedis</taxon>
        <taxon>Dendrothele</taxon>
    </lineage>
</organism>
<dbReference type="EMBL" id="ML180571">
    <property type="protein sequence ID" value="THU77070.1"/>
    <property type="molecule type" value="Genomic_DNA"/>
</dbReference>
<evidence type="ECO:0000313" key="2">
    <source>
        <dbReference type="EMBL" id="THU77070.1"/>
    </source>
</evidence>
<protein>
    <submittedName>
        <fullName evidence="2">Uncharacterized protein</fullName>
    </submittedName>
</protein>
<feature type="compositionally biased region" description="Basic and acidic residues" evidence="1">
    <location>
        <begin position="369"/>
        <end position="378"/>
    </location>
</feature>
<proteinExistence type="predicted"/>
<reference evidence="2 3" key="1">
    <citation type="journal article" date="2019" name="Nat. Ecol. Evol.">
        <title>Megaphylogeny resolves global patterns of mushroom evolution.</title>
        <authorList>
            <person name="Varga T."/>
            <person name="Krizsan K."/>
            <person name="Foldi C."/>
            <person name="Dima B."/>
            <person name="Sanchez-Garcia M."/>
            <person name="Sanchez-Ramirez S."/>
            <person name="Szollosi G.J."/>
            <person name="Szarkandi J.G."/>
            <person name="Papp V."/>
            <person name="Albert L."/>
            <person name="Andreopoulos W."/>
            <person name="Angelini C."/>
            <person name="Antonin V."/>
            <person name="Barry K.W."/>
            <person name="Bougher N.L."/>
            <person name="Buchanan P."/>
            <person name="Buyck B."/>
            <person name="Bense V."/>
            <person name="Catcheside P."/>
            <person name="Chovatia M."/>
            <person name="Cooper J."/>
            <person name="Damon W."/>
            <person name="Desjardin D."/>
            <person name="Finy P."/>
            <person name="Geml J."/>
            <person name="Haridas S."/>
            <person name="Hughes K."/>
            <person name="Justo A."/>
            <person name="Karasinski D."/>
            <person name="Kautmanova I."/>
            <person name="Kiss B."/>
            <person name="Kocsube S."/>
            <person name="Kotiranta H."/>
            <person name="LaButti K.M."/>
            <person name="Lechner B.E."/>
            <person name="Liimatainen K."/>
            <person name="Lipzen A."/>
            <person name="Lukacs Z."/>
            <person name="Mihaltcheva S."/>
            <person name="Morgado L.N."/>
            <person name="Niskanen T."/>
            <person name="Noordeloos M.E."/>
            <person name="Ohm R.A."/>
            <person name="Ortiz-Santana B."/>
            <person name="Ovrebo C."/>
            <person name="Racz N."/>
            <person name="Riley R."/>
            <person name="Savchenko A."/>
            <person name="Shiryaev A."/>
            <person name="Soop K."/>
            <person name="Spirin V."/>
            <person name="Szebenyi C."/>
            <person name="Tomsovsky M."/>
            <person name="Tulloss R.E."/>
            <person name="Uehling J."/>
            <person name="Grigoriev I.V."/>
            <person name="Vagvolgyi C."/>
            <person name="Papp T."/>
            <person name="Martin F.M."/>
            <person name="Miettinen O."/>
            <person name="Hibbett D.S."/>
            <person name="Nagy L.G."/>
        </authorList>
    </citation>
    <scope>NUCLEOTIDE SEQUENCE [LARGE SCALE GENOMIC DNA]</scope>
    <source>
        <strain evidence="2 3">CBS 962.96</strain>
    </source>
</reference>
<evidence type="ECO:0000313" key="3">
    <source>
        <dbReference type="Proteomes" id="UP000297245"/>
    </source>
</evidence>
<gene>
    <name evidence="2" type="ORF">K435DRAFT_703210</name>
</gene>
<dbReference type="Proteomes" id="UP000297245">
    <property type="component" value="Unassembled WGS sequence"/>
</dbReference>
<accession>A0A4S8KND7</accession>
<name>A0A4S8KND7_DENBC</name>
<evidence type="ECO:0000256" key="1">
    <source>
        <dbReference type="SAM" id="MobiDB-lite"/>
    </source>
</evidence>
<keyword evidence="3" id="KW-1185">Reference proteome</keyword>
<dbReference type="AlphaFoldDB" id="A0A4S8KND7"/>
<sequence>MPVALQIIATLPASQIQLNAEDIPLYLPSKLSSSERRSSFCKSELIEMESRLREGQLNESLNQLRNSILVKQRLLRYKKSNSRHQGETTRSRTLVTHQEKKIRLAASAYRAAWKAKLSLLDGNRASMGWNELLDQHIVGMQDLQDSEKKKIKAAKGHRAAAARSAREGNTPVEGAREKHRTPSWIWHGISEGELGADKVLYDGLRIEWCKSYARVKRWREEVMLLQEEMRRCLVTLEWQATTWEGRADIPNFEGERLEGSSAYAHYQASICRDIACRFESLWSGEAIRSCREFDPGSLDLQRLSSEMPSVNSIDVEEVSDDEDDDDDLMDGRMGLDAEPEEEALIGEEDLDEEGEEDGMEEDQEEERLEEEHDSDHGMEANFSDAELNTYGHTLKEMLVSLEEEQTF</sequence>